<dbReference type="GO" id="GO:0009897">
    <property type="term" value="C:external side of plasma membrane"/>
    <property type="evidence" value="ECO:0007669"/>
    <property type="project" value="TreeGrafter"/>
</dbReference>
<dbReference type="GO" id="GO:0001817">
    <property type="term" value="P:regulation of cytokine production"/>
    <property type="evidence" value="ECO:0007669"/>
    <property type="project" value="TreeGrafter"/>
</dbReference>
<evidence type="ECO:0000259" key="9">
    <source>
        <dbReference type="PROSITE" id="PS50835"/>
    </source>
</evidence>
<keyword evidence="2 8" id="KW-0732">Signal</keyword>
<evidence type="ECO:0000256" key="8">
    <source>
        <dbReference type="SAM" id="SignalP"/>
    </source>
</evidence>
<evidence type="ECO:0000256" key="2">
    <source>
        <dbReference type="ARBA" id="ARBA00022729"/>
    </source>
</evidence>
<proteinExistence type="predicted"/>
<dbReference type="GO" id="GO:0005102">
    <property type="term" value="F:signaling receptor binding"/>
    <property type="evidence" value="ECO:0007669"/>
    <property type="project" value="TreeGrafter"/>
</dbReference>
<dbReference type="PANTHER" id="PTHR24100">
    <property type="entry name" value="BUTYROPHILIN"/>
    <property type="match status" value="1"/>
</dbReference>
<evidence type="ECO:0000256" key="5">
    <source>
        <dbReference type="ARBA" id="ARBA00023180"/>
    </source>
</evidence>
<evidence type="ECO:0000256" key="1">
    <source>
        <dbReference type="ARBA" id="ARBA00004370"/>
    </source>
</evidence>
<dbReference type="SMART" id="SM00406">
    <property type="entry name" value="IGv"/>
    <property type="match status" value="1"/>
</dbReference>
<dbReference type="FunFam" id="2.60.40.10:FF:000142">
    <property type="entry name" value="V-set domain-containing T-cell activation inhibitor 1"/>
    <property type="match status" value="1"/>
</dbReference>
<dbReference type="PROSITE" id="PS50835">
    <property type="entry name" value="IG_LIKE"/>
    <property type="match status" value="2"/>
</dbReference>
<dbReference type="InterPro" id="IPR013783">
    <property type="entry name" value="Ig-like_fold"/>
</dbReference>
<evidence type="ECO:0000256" key="7">
    <source>
        <dbReference type="SAM" id="Phobius"/>
    </source>
</evidence>
<feature type="transmembrane region" description="Helical" evidence="7">
    <location>
        <begin position="233"/>
        <end position="257"/>
    </location>
</feature>
<keyword evidence="4" id="KW-1015">Disulfide bond</keyword>
<dbReference type="GO" id="GO:1903037">
    <property type="term" value="P:regulation of leukocyte cell-cell adhesion"/>
    <property type="evidence" value="ECO:0007669"/>
    <property type="project" value="UniProtKB-ARBA"/>
</dbReference>
<dbReference type="Ensembl" id="ENSDLAT00005011606.2">
    <property type="protein sequence ID" value="ENSDLAP00005010601.2"/>
    <property type="gene ID" value="ENSDLAG00005031288.1"/>
</dbReference>
<keyword evidence="5" id="KW-0325">Glycoprotein</keyword>
<keyword evidence="3 7" id="KW-0472">Membrane</keyword>
<evidence type="ECO:0000256" key="6">
    <source>
        <dbReference type="ARBA" id="ARBA00023319"/>
    </source>
</evidence>
<dbReference type="GeneTree" id="ENSGT01050000244843"/>
<dbReference type="InterPro" id="IPR036179">
    <property type="entry name" value="Ig-like_dom_sf"/>
</dbReference>
<dbReference type="PANTHER" id="PTHR24100:SF151">
    <property type="entry name" value="ICOS LIGAND"/>
    <property type="match status" value="1"/>
</dbReference>
<dbReference type="Proteomes" id="UP000694389">
    <property type="component" value="Unassembled WGS sequence"/>
</dbReference>
<evidence type="ECO:0000313" key="11">
    <source>
        <dbReference type="Proteomes" id="UP000694389"/>
    </source>
</evidence>
<feature type="domain" description="Ig-like" evidence="9">
    <location>
        <begin position="155"/>
        <end position="237"/>
    </location>
</feature>
<name>A0A8C4DZ08_DICLA</name>
<dbReference type="Gene3D" id="2.60.40.10">
    <property type="entry name" value="Immunoglobulins"/>
    <property type="match status" value="2"/>
</dbReference>
<reference evidence="10" key="2">
    <citation type="submission" date="2025-09" db="UniProtKB">
        <authorList>
            <consortium name="Ensembl"/>
        </authorList>
    </citation>
    <scope>IDENTIFICATION</scope>
</reference>
<evidence type="ECO:0000256" key="4">
    <source>
        <dbReference type="ARBA" id="ARBA00023157"/>
    </source>
</evidence>
<keyword evidence="11" id="KW-1185">Reference proteome</keyword>
<keyword evidence="7" id="KW-1133">Transmembrane helix</keyword>
<accession>A0A8C4DZ08</accession>
<dbReference type="SUPFAM" id="SSF48726">
    <property type="entry name" value="Immunoglobulin"/>
    <property type="match status" value="2"/>
</dbReference>
<dbReference type="InterPro" id="IPR013106">
    <property type="entry name" value="Ig_V-set"/>
</dbReference>
<feature type="signal peptide" evidence="8">
    <location>
        <begin position="1"/>
        <end position="31"/>
    </location>
</feature>
<feature type="domain" description="Ig-like" evidence="9">
    <location>
        <begin position="15"/>
        <end position="139"/>
    </location>
</feature>
<dbReference type="GO" id="GO:0050863">
    <property type="term" value="P:regulation of T cell activation"/>
    <property type="evidence" value="ECO:0007669"/>
    <property type="project" value="UniProtKB-ARBA"/>
</dbReference>
<keyword evidence="7" id="KW-0812">Transmembrane</keyword>
<dbReference type="GO" id="GO:0050852">
    <property type="term" value="P:T cell receptor signaling pathway"/>
    <property type="evidence" value="ECO:0007669"/>
    <property type="project" value="TreeGrafter"/>
</dbReference>
<feature type="transmembrane region" description="Helical" evidence="7">
    <location>
        <begin position="201"/>
        <end position="221"/>
    </location>
</feature>
<dbReference type="InterPro" id="IPR007110">
    <property type="entry name" value="Ig-like_dom"/>
</dbReference>
<reference evidence="10" key="1">
    <citation type="submission" date="2025-08" db="UniProtKB">
        <authorList>
            <consortium name="Ensembl"/>
        </authorList>
    </citation>
    <scope>IDENTIFICATION</scope>
</reference>
<dbReference type="Pfam" id="PF22705">
    <property type="entry name" value="C2-set_3"/>
    <property type="match status" value="1"/>
</dbReference>
<dbReference type="AlphaFoldDB" id="A0A8C4DZ08"/>
<dbReference type="SMART" id="SM00409">
    <property type="entry name" value="IG"/>
    <property type="match status" value="1"/>
</dbReference>
<comment type="subcellular location">
    <subcellularLocation>
        <location evidence="1">Membrane</location>
    </subcellularLocation>
</comment>
<dbReference type="Pfam" id="PF07686">
    <property type="entry name" value="V-set"/>
    <property type="match status" value="1"/>
</dbReference>
<dbReference type="InterPro" id="IPR003599">
    <property type="entry name" value="Ig_sub"/>
</dbReference>
<keyword evidence="6" id="KW-0393">Immunoglobulin domain</keyword>
<dbReference type="InterPro" id="IPR050504">
    <property type="entry name" value="IgSF_BTN/MOG"/>
</dbReference>
<sequence>LHQTDRLTLQSPLWPLSVLVLHLLLTHSCQSRLIGPLQSILAGVGDDIILPCHLQPALDVTAETVEWKRSDLKPIFIHVWRAGQDLIKERNPSYKGRTSLFINELKHGNISLKLSKVQRSDQGTYECDLPLLQKQSSVRLVVGNLLGIERKRGAVILSCDSNSWYPEPEVVWLDGEGNLLSAGPTETVRGPDDLYTVSSRVTLRSTVLFYNYHVFLCFIISDDFFEVESSSSSATVGLAVTLAVCILIILLLVYFVLTRQTTQVSLLLGYTSTRTVRISMLDCEEHTVTWMYEGHKSLGGLGVFPQNVFN</sequence>
<feature type="chain" id="PRO_5035794887" description="Ig-like domain-containing protein" evidence="8">
    <location>
        <begin position="32"/>
        <end position="310"/>
    </location>
</feature>
<evidence type="ECO:0000256" key="3">
    <source>
        <dbReference type="ARBA" id="ARBA00023136"/>
    </source>
</evidence>
<evidence type="ECO:0000313" key="10">
    <source>
        <dbReference type="Ensembl" id="ENSDLAP00005010601.2"/>
    </source>
</evidence>
<protein>
    <recommendedName>
        <fullName evidence="9">Ig-like domain-containing protein</fullName>
    </recommendedName>
</protein>
<organism evidence="10 11">
    <name type="scientific">Dicentrarchus labrax</name>
    <name type="common">European seabass</name>
    <name type="synonym">Morone labrax</name>
    <dbReference type="NCBI Taxonomy" id="13489"/>
    <lineage>
        <taxon>Eukaryota</taxon>
        <taxon>Metazoa</taxon>
        <taxon>Chordata</taxon>
        <taxon>Craniata</taxon>
        <taxon>Vertebrata</taxon>
        <taxon>Euteleostomi</taxon>
        <taxon>Actinopterygii</taxon>
        <taxon>Neopterygii</taxon>
        <taxon>Teleostei</taxon>
        <taxon>Neoteleostei</taxon>
        <taxon>Acanthomorphata</taxon>
        <taxon>Eupercaria</taxon>
        <taxon>Moronidae</taxon>
        <taxon>Dicentrarchus</taxon>
    </lineage>
</organism>
<dbReference type="InterPro" id="IPR053896">
    <property type="entry name" value="BTN3A2-like_Ig-C"/>
</dbReference>